<keyword evidence="2" id="KW-0813">Transport</keyword>
<dbReference type="GO" id="GO:0015920">
    <property type="term" value="P:lipopolysaccharide transport"/>
    <property type="evidence" value="ECO:0007669"/>
    <property type="project" value="TreeGrafter"/>
</dbReference>
<organism evidence="4">
    <name type="scientific">marine sediment metagenome</name>
    <dbReference type="NCBI Taxonomy" id="412755"/>
    <lineage>
        <taxon>unclassified sequences</taxon>
        <taxon>metagenomes</taxon>
        <taxon>ecological metagenomes</taxon>
    </lineage>
</organism>
<keyword evidence="3" id="KW-0472">Membrane</keyword>
<dbReference type="GO" id="GO:0005886">
    <property type="term" value="C:plasma membrane"/>
    <property type="evidence" value="ECO:0007669"/>
    <property type="project" value="UniProtKB-SubCell"/>
</dbReference>
<sequence length="86" mass="9815">MPFVVQFGLYASPVGFSSDVIPDKWRLLYSINPMVGVIDGFRWCIIGQDISIYKPGFILSIILTILILIIGIIYFRKTEKTFADRI</sequence>
<evidence type="ECO:0000256" key="3">
    <source>
        <dbReference type="SAM" id="Phobius"/>
    </source>
</evidence>
<accession>X1DTF9</accession>
<keyword evidence="3" id="KW-0812">Transmembrane</keyword>
<feature type="transmembrane region" description="Helical" evidence="3">
    <location>
        <begin position="57"/>
        <end position="75"/>
    </location>
</feature>
<dbReference type="PANTHER" id="PTHR30413:SF8">
    <property type="entry name" value="TRANSPORT PERMEASE PROTEIN"/>
    <property type="match status" value="1"/>
</dbReference>
<evidence type="ECO:0000313" key="4">
    <source>
        <dbReference type="EMBL" id="GAG99701.1"/>
    </source>
</evidence>
<evidence type="ECO:0000256" key="2">
    <source>
        <dbReference type="ARBA" id="ARBA00022448"/>
    </source>
</evidence>
<keyword evidence="3" id="KW-1133">Transmembrane helix</keyword>
<dbReference type="AlphaFoldDB" id="X1DTF9"/>
<gene>
    <name evidence="4" type="ORF">S01H4_41502</name>
</gene>
<evidence type="ECO:0008006" key="5">
    <source>
        <dbReference type="Google" id="ProtNLM"/>
    </source>
</evidence>
<protein>
    <recommendedName>
        <fullName evidence="5">ABC-2 type transporter domain-containing protein</fullName>
    </recommendedName>
</protein>
<comment type="caution">
    <text evidence="4">The sequence shown here is derived from an EMBL/GenBank/DDBJ whole genome shotgun (WGS) entry which is preliminary data.</text>
</comment>
<dbReference type="PANTHER" id="PTHR30413">
    <property type="entry name" value="INNER MEMBRANE TRANSPORT PERMEASE"/>
    <property type="match status" value="1"/>
</dbReference>
<reference evidence="4" key="1">
    <citation type="journal article" date="2014" name="Front. Microbiol.">
        <title>High frequency of phylogenetically diverse reductive dehalogenase-homologous genes in deep subseafloor sedimentary metagenomes.</title>
        <authorList>
            <person name="Kawai M."/>
            <person name="Futagami T."/>
            <person name="Toyoda A."/>
            <person name="Takaki Y."/>
            <person name="Nishi S."/>
            <person name="Hori S."/>
            <person name="Arai W."/>
            <person name="Tsubouchi T."/>
            <person name="Morono Y."/>
            <person name="Uchiyama I."/>
            <person name="Ito T."/>
            <person name="Fujiyama A."/>
            <person name="Inagaki F."/>
            <person name="Takami H."/>
        </authorList>
    </citation>
    <scope>NUCLEOTIDE SEQUENCE</scope>
    <source>
        <strain evidence="4">Expedition CK06-06</strain>
    </source>
</reference>
<name>X1DTF9_9ZZZZ</name>
<proteinExistence type="predicted"/>
<comment type="subcellular location">
    <subcellularLocation>
        <location evidence="1">Cell inner membrane</location>
        <topology evidence="1">Multi-pass membrane protein</topology>
    </subcellularLocation>
</comment>
<dbReference type="EMBL" id="BART01022705">
    <property type="protein sequence ID" value="GAG99701.1"/>
    <property type="molecule type" value="Genomic_DNA"/>
</dbReference>
<evidence type="ECO:0000256" key="1">
    <source>
        <dbReference type="ARBA" id="ARBA00004429"/>
    </source>
</evidence>